<proteinExistence type="predicted"/>
<accession>A0ABV0D3X4</accession>
<evidence type="ECO:0000313" key="2">
    <source>
        <dbReference type="EMBL" id="MEN7538792.1"/>
    </source>
</evidence>
<gene>
    <name evidence="2" type="ORF">ABDJ38_16605</name>
</gene>
<name>A0ABV0D3X4_9SPHN</name>
<dbReference type="RefSeq" id="WP_346786255.1">
    <property type="nucleotide sequence ID" value="NZ_JBDLBR010000011.1"/>
</dbReference>
<keyword evidence="1" id="KW-0732">Signal</keyword>
<dbReference type="InterPro" id="IPR010239">
    <property type="entry name" value="CHP02001"/>
</dbReference>
<evidence type="ECO:0000256" key="1">
    <source>
        <dbReference type="SAM" id="SignalP"/>
    </source>
</evidence>
<keyword evidence="3" id="KW-1185">Reference proteome</keyword>
<evidence type="ECO:0000313" key="3">
    <source>
        <dbReference type="Proteomes" id="UP001484535"/>
    </source>
</evidence>
<feature type="chain" id="PRO_5047300336" evidence="1">
    <location>
        <begin position="25"/>
        <end position="227"/>
    </location>
</feature>
<dbReference type="NCBIfam" id="TIGR02001">
    <property type="entry name" value="gcw_chp"/>
    <property type="match status" value="1"/>
</dbReference>
<organism evidence="2 3">
    <name type="scientific">Aurantiacibacter flavus</name>
    <dbReference type="NCBI Taxonomy" id="3145232"/>
    <lineage>
        <taxon>Bacteria</taxon>
        <taxon>Pseudomonadati</taxon>
        <taxon>Pseudomonadota</taxon>
        <taxon>Alphaproteobacteria</taxon>
        <taxon>Sphingomonadales</taxon>
        <taxon>Erythrobacteraceae</taxon>
        <taxon>Aurantiacibacter</taxon>
    </lineage>
</organism>
<dbReference type="EMBL" id="JBDLBR010000011">
    <property type="protein sequence ID" value="MEN7538792.1"/>
    <property type="molecule type" value="Genomic_DNA"/>
</dbReference>
<dbReference type="Pfam" id="PF09694">
    <property type="entry name" value="Gcw_chp"/>
    <property type="match status" value="1"/>
</dbReference>
<comment type="caution">
    <text evidence="2">The sequence shown here is derived from an EMBL/GenBank/DDBJ whole genome shotgun (WGS) entry which is preliminary data.</text>
</comment>
<protein>
    <submittedName>
        <fullName evidence="2">TorF family putative porin</fullName>
    </submittedName>
</protein>
<sequence>MKARDAVCGALAALLAAAPSDALAESEVDLSANAGIVSDYRFRGVSLSGKEPAVQGGIDLETGPFFLGTWASTIAQYEGADTEVDFYAGLQGTLGAVAWRAGGYGYLYPHGDGTDYVEMIAQVETSIGPITLGLEGALAPHQANLDEANLYVGASSALDVGRGWTVLVRGGYEDGFYNSKWDWELGASYTLGMLTGLLSYVDTSQGASDELGSVAEGGVIGSLLIEF</sequence>
<reference evidence="2 3" key="1">
    <citation type="submission" date="2024-05" db="EMBL/GenBank/DDBJ databases">
        <authorList>
            <person name="Park S."/>
        </authorList>
    </citation>
    <scope>NUCLEOTIDE SEQUENCE [LARGE SCALE GENOMIC DNA]</scope>
    <source>
        <strain evidence="2 3">DGU5</strain>
    </source>
</reference>
<dbReference type="Proteomes" id="UP001484535">
    <property type="component" value="Unassembled WGS sequence"/>
</dbReference>
<feature type="signal peptide" evidence="1">
    <location>
        <begin position="1"/>
        <end position="24"/>
    </location>
</feature>